<feature type="region of interest" description="Disordered" evidence="1">
    <location>
        <begin position="45"/>
        <end position="112"/>
    </location>
</feature>
<organism evidence="2 3">
    <name type="scientific">Senna tora</name>
    <dbReference type="NCBI Taxonomy" id="362788"/>
    <lineage>
        <taxon>Eukaryota</taxon>
        <taxon>Viridiplantae</taxon>
        <taxon>Streptophyta</taxon>
        <taxon>Embryophyta</taxon>
        <taxon>Tracheophyta</taxon>
        <taxon>Spermatophyta</taxon>
        <taxon>Magnoliopsida</taxon>
        <taxon>eudicotyledons</taxon>
        <taxon>Gunneridae</taxon>
        <taxon>Pentapetalae</taxon>
        <taxon>rosids</taxon>
        <taxon>fabids</taxon>
        <taxon>Fabales</taxon>
        <taxon>Fabaceae</taxon>
        <taxon>Caesalpinioideae</taxon>
        <taxon>Cassia clade</taxon>
        <taxon>Senna</taxon>
    </lineage>
</organism>
<dbReference type="AlphaFoldDB" id="A0A834XF69"/>
<evidence type="ECO:0000313" key="3">
    <source>
        <dbReference type="Proteomes" id="UP000634136"/>
    </source>
</evidence>
<gene>
    <name evidence="2" type="ORF">G2W53_004441</name>
</gene>
<comment type="caution">
    <text evidence="2">The sequence shown here is derived from an EMBL/GenBank/DDBJ whole genome shotgun (WGS) entry which is preliminary data.</text>
</comment>
<accession>A0A834XF69</accession>
<keyword evidence="3" id="KW-1185">Reference proteome</keyword>
<name>A0A834XF69_9FABA</name>
<protein>
    <submittedName>
        <fullName evidence="2">Uncharacterized protein</fullName>
    </submittedName>
</protein>
<proteinExistence type="predicted"/>
<evidence type="ECO:0000256" key="1">
    <source>
        <dbReference type="SAM" id="MobiDB-lite"/>
    </source>
</evidence>
<evidence type="ECO:0000313" key="2">
    <source>
        <dbReference type="EMBL" id="KAF7842143.1"/>
    </source>
</evidence>
<dbReference type="EMBL" id="JAAIUW010000002">
    <property type="protein sequence ID" value="KAF7842143.1"/>
    <property type="molecule type" value="Genomic_DNA"/>
</dbReference>
<dbReference type="Proteomes" id="UP000634136">
    <property type="component" value="Unassembled WGS sequence"/>
</dbReference>
<sequence length="112" mass="12537">MALFNSFFPLRSGRHKCGRTSVTRNFVDVASLGLNHSVRHKRTLRFSRSQRTAEPAAELADDESQLWSQQPKEPIAEPTGNRVSCGAKRQRSQLRSQKATELVAEPTDDKAS</sequence>
<reference evidence="2" key="1">
    <citation type="submission" date="2020-09" db="EMBL/GenBank/DDBJ databases">
        <title>Genome-Enabled Discovery of Anthraquinone Biosynthesis in Senna tora.</title>
        <authorList>
            <person name="Kang S.-H."/>
            <person name="Pandey R.P."/>
            <person name="Lee C.-M."/>
            <person name="Sim J.-S."/>
            <person name="Jeong J.-T."/>
            <person name="Choi B.-S."/>
            <person name="Jung M."/>
            <person name="Ginzburg D."/>
            <person name="Zhao K."/>
            <person name="Won S.Y."/>
            <person name="Oh T.-J."/>
            <person name="Yu Y."/>
            <person name="Kim N.-H."/>
            <person name="Lee O.R."/>
            <person name="Lee T.-H."/>
            <person name="Bashyal P."/>
            <person name="Kim T.-S."/>
            <person name="Lee W.-H."/>
            <person name="Kawkins C."/>
            <person name="Kim C.-K."/>
            <person name="Kim J.S."/>
            <person name="Ahn B.O."/>
            <person name="Rhee S.Y."/>
            <person name="Sohng J.K."/>
        </authorList>
    </citation>
    <scope>NUCLEOTIDE SEQUENCE</scope>
    <source>
        <tissue evidence="2">Leaf</tissue>
    </source>
</reference>